<sequence>MTDLGSSRSTQGGQSSTQPPLSQSPSFQIPESQSSAPAAPRVHVLTVDELLLQEGRALLTQLHPHLQDGGTWFGISDNGITKCILRMLHSLLKHPHPKYSTMSADDQEMWFRTFAQEYNWDPVYTGLVRTCFHQTAARSFTSNMNEWKTKWKKGSKTTPKGLNAFVWQEMPKHWLLPATEDDSLTHSQNRKSTRDGLGMSVHNGGAISTMTRQLRMTKEADGVCPDYLTLVEATHTNKQNGEIQDSAIRNLVGNVKKRKEDLLTQMTEGDMMTGEDINGIYLSEAPLKKGCYLGLGNLGKKVHVTSSVFPTNRNVEIEQLQETLKEKDTQIKVLEQANVHTQEILKEKDTQIKGLEQANVQTQVTLQDLVGFMKEKFGAEFPVGRSPPTPPET</sequence>
<feature type="region of interest" description="Disordered" evidence="1">
    <location>
        <begin position="1"/>
        <end position="35"/>
    </location>
</feature>
<evidence type="ECO:0000256" key="1">
    <source>
        <dbReference type="SAM" id="MobiDB-lite"/>
    </source>
</evidence>
<dbReference type="EMBL" id="GEVM01016531">
    <property type="protein sequence ID" value="JAU89407.1"/>
    <property type="molecule type" value="Transcribed_RNA"/>
</dbReference>
<proteinExistence type="predicted"/>
<organism evidence="2">
    <name type="scientific">Noccaea caerulescens</name>
    <name type="common">Alpine penny-cress</name>
    <name type="synonym">Thlaspi caerulescens</name>
    <dbReference type="NCBI Taxonomy" id="107243"/>
    <lineage>
        <taxon>Eukaryota</taxon>
        <taxon>Viridiplantae</taxon>
        <taxon>Streptophyta</taxon>
        <taxon>Embryophyta</taxon>
        <taxon>Tracheophyta</taxon>
        <taxon>Spermatophyta</taxon>
        <taxon>Magnoliopsida</taxon>
        <taxon>eudicotyledons</taxon>
        <taxon>Gunneridae</taxon>
        <taxon>Pentapetalae</taxon>
        <taxon>rosids</taxon>
        <taxon>malvids</taxon>
        <taxon>Brassicales</taxon>
        <taxon>Brassicaceae</taxon>
        <taxon>Coluteocarpeae</taxon>
        <taxon>Noccaea</taxon>
    </lineage>
</organism>
<name>A0A1J3JAD2_NOCCA</name>
<gene>
    <name evidence="2" type="ORF">MP_TR17297_c0_g1_i1_g.49181</name>
</gene>
<reference evidence="2" key="1">
    <citation type="submission" date="2016-07" db="EMBL/GenBank/DDBJ databases">
        <title>De novo transcriptome assembly of four accessions of the metal hyperaccumulator plant Noccaea caerulescens.</title>
        <authorList>
            <person name="Blande D."/>
            <person name="Halimaa P."/>
            <person name="Tervahauta A.I."/>
            <person name="Aarts M.G."/>
            <person name="Karenlampi S.O."/>
        </authorList>
    </citation>
    <scope>NUCLEOTIDE SEQUENCE</scope>
</reference>
<dbReference type="InterPro" id="IPR004252">
    <property type="entry name" value="Probable_transposase_24"/>
</dbReference>
<evidence type="ECO:0000313" key="2">
    <source>
        <dbReference type="EMBL" id="JAU89407.1"/>
    </source>
</evidence>
<protein>
    <submittedName>
        <fullName evidence="2">Putative transposase-like protein</fullName>
    </submittedName>
</protein>
<feature type="compositionally biased region" description="Low complexity" evidence="1">
    <location>
        <begin position="1"/>
        <end position="30"/>
    </location>
</feature>
<feature type="region of interest" description="Disordered" evidence="1">
    <location>
        <begin position="179"/>
        <end position="202"/>
    </location>
</feature>
<accession>A0A1J3JAD2</accession>
<dbReference type="Pfam" id="PF03004">
    <property type="entry name" value="Transposase_24"/>
    <property type="match status" value="1"/>
</dbReference>
<dbReference type="AlphaFoldDB" id="A0A1J3JAD2"/>